<gene>
    <name evidence="2" type="ORF">SDC9_202376</name>
</gene>
<keyword evidence="1" id="KW-0812">Transmembrane</keyword>
<evidence type="ECO:0000256" key="1">
    <source>
        <dbReference type="SAM" id="Phobius"/>
    </source>
</evidence>
<keyword evidence="1" id="KW-0472">Membrane</keyword>
<comment type="caution">
    <text evidence="2">The sequence shown here is derived from an EMBL/GenBank/DDBJ whole genome shotgun (WGS) entry which is preliminary data.</text>
</comment>
<dbReference type="AlphaFoldDB" id="A0A645IWA4"/>
<reference evidence="2" key="1">
    <citation type="submission" date="2019-08" db="EMBL/GenBank/DDBJ databases">
        <authorList>
            <person name="Kucharzyk K."/>
            <person name="Murdoch R.W."/>
            <person name="Higgins S."/>
            <person name="Loffler F."/>
        </authorList>
    </citation>
    <scope>NUCLEOTIDE SEQUENCE</scope>
</reference>
<keyword evidence="1" id="KW-1133">Transmembrane helix</keyword>
<feature type="transmembrane region" description="Helical" evidence="1">
    <location>
        <begin position="6"/>
        <end position="27"/>
    </location>
</feature>
<proteinExistence type="predicted"/>
<dbReference type="EMBL" id="VSSQ01123214">
    <property type="protein sequence ID" value="MPN54699.1"/>
    <property type="molecule type" value="Genomic_DNA"/>
</dbReference>
<evidence type="ECO:0000313" key="2">
    <source>
        <dbReference type="EMBL" id="MPN54699.1"/>
    </source>
</evidence>
<organism evidence="2">
    <name type="scientific">bioreactor metagenome</name>
    <dbReference type="NCBI Taxonomy" id="1076179"/>
    <lineage>
        <taxon>unclassified sequences</taxon>
        <taxon>metagenomes</taxon>
        <taxon>ecological metagenomes</taxon>
    </lineage>
</organism>
<accession>A0A645IWA4</accession>
<sequence>MADLIFLYKVAFYSILQVCFYIQIKYIDACNAADMRIDNPILLAAAHQRLLHLLIQPNAGRVAAAIRQVQADA</sequence>
<protein>
    <submittedName>
        <fullName evidence="2">Uncharacterized protein</fullName>
    </submittedName>
</protein>
<name>A0A645IWA4_9ZZZZ</name>